<evidence type="ECO:0000256" key="1">
    <source>
        <dbReference type="SAM" id="MobiDB-lite"/>
    </source>
</evidence>
<dbReference type="EMBL" id="ML976618">
    <property type="protein sequence ID" value="KAF1841589.1"/>
    <property type="molecule type" value="Genomic_DNA"/>
</dbReference>
<sequence>MAPLMLQGQYMPESHMLPQTWHRQQVSREQVPPIAALPCPAPSNGVPSQHQSWGEAPTFSNNSFTWGSTLPMHPSIVSDPDYHPLRNNDLCYNHMAVQNTMTKDGNEYGGQISWLAPRPNVVPRGVSLNGSDLESNSSLSPKGYLETDSFSPVSFPDQASSSRDWNGYPTSVPSMKESSPKCTSSGPYLVSAPAQTDQGVSKVDFSGFPMMGMGIAMSTIEPAGSNYQGGELGGSPDDNPQIGSEYSCSHGSSPGVSPWYLTPYSPATSGLPSLGRHLHLNDVSDNSSPGSSYSPGNSCARQQTRPWSDNRVCLPAQPKFQDRFQVPRSADAHTERKLNDDLLIQGKKDGLTYKEIRRKMVGDKPAESTLRGRYRSLTKARKDRVRKPVWTKQDIELLDRFVEQELDRIDSTLAYPQALSLDQKLVKVQWKKVAENIDEQGGSYHFGNSTCKRKWLEVNNGS</sequence>
<protein>
    <recommendedName>
        <fullName evidence="4">Myb-like domain-containing protein</fullName>
    </recommendedName>
</protein>
<evidence type="ECO:0008006" key="4">
    <source>
        <dbReference type="Google" id="ProtNLM"/>
    </source>
</evidence>
<name>A0A9P4G9S1_9PLEO</name>
<reference evidence="2" key="1">
    <citation type="submission" date="2020-01" db="EMBL/GenBank/DDBJ databases">
        <authorList>
            <consortium name="DOE Joint Genome Institute"/>
            <person name="Haridas S."/>
            <person name="Albert R."/>
            <person name="Binder M."/>
            <person name="Bloem J."/>
            <person name="Labutti K."/>
            <person name="Salamov A."/>
            <person name="Andreopoulos B."/>
            <person name="Baker S.E."/>
            <person name="Barry K."/>
            <person name="Bills G."/>
            <person name="Bluhm B.H."/>
            <person name="Cannon C."/>
            <person name="Castanera R."/>
            <person name="Culley D.E."/>
            <person name="Daum C."/>
            <person name="Ezra D."/>
            <person name="Gonzalez J.B."/>
            <person name="Henrissat B."/>
            <person name="Kuo A."/>
            <person name="Liang C."/>
            <person name="Lipzen A."/>
            <person name="Lutzoni F."/>
            <person name="Magnuson J."/>
            <person name="Mondo S."/>
            <person name="Nolan M."/>
            <person name="Ohm R."/>
            <person name="Pangilinan J."/>
            <person name="Park H.-J."/>
            <person name="Ramirez L."/>
            <person name="Alfaro M."/>
            <person name="Sun H."/>
            <person name="Tritt A."/>
            <person name="Yoshinaga Y."/>
            <person name="Zwiers L.-H."/>
            <person name="Turgeon B.G."/>
            <person name="Goodwin S.B."/>
            <person name="Spatafora J.W."/>
            <person name="Crous P.W."/>
            <person name="Grigoriev I.V."/>
        </authorList>
    </citation>
    <scope>NUCLEOTIDE SEQUENCE</scope>
    <source>
        <strain evidence="2">CBS 394.84</strain>
    </source>
</reference>
<gene>
    <name evidence="2" type="ORF">K460DRAFT_409048</name>
</gene>
<evidence type="ECO:0000313" key="3">
    <source>
        <dbReference type="Proteomes" id="UP000800039"/>
    </source>
</evidence>
<feature type="compositionally biased region" description="Low complexity" evidence="1">
    <location>
        <begin position="284"/>
        <end position="298"/>
    </location>
</feature>
<keyword evidence="3" id="KW-1185">Reference proteome</keyword>
<feature type="region of interest" description="Disordered" evidence="1">
    <location>
        <begin position="226"/>
        <end position="249"/>
    </location>
</feature>
<proteinExistence type="predicted"/>
<evidence type="ECO:0000313" key="2">
    <source>
        <dbReference type="EMBL" id="KAF1841589.1"/>
    </source>
</evidence>
<comment type="caution">
    <text evidence="2">The sequence shown here is derived from an EMBL/GenBank/DDBJ whole genome shotgun (WGS) entry which is preliminary data.</text>
</comment>
<accession>A0A9P4G9S1</accession>
<dbReference type="RefSeq" id="XP_040784152.1">
    <property type="nucleotide sequence ID" value="XM_040937217.1"/>
</dbReference>
<dbReference type="OrthoDB" id="3439209at2759"/>
<feature type="region of interest" description="Disordered" evidence="1">
    <location>
        <begin position="150"/>
        <end position="192"/>
    </location>
</feature>
<feature type="region of interest" description="Disordered" evidence="1">
    <location>
        <begin position="278"/>
        <end position="305"/>
    </location>
</feature>
<dbReference type="Proteomes" id="UP000800039">
    <property type="component" value="Unassembled WGS sequence"/>
</dbReference>
<feature type="compositionally biased region" description="Polar residues" evidence="1">
    <location>
        <begin position="150"/>
        <end position="186"/>
    </location>
</feature>
<dbReference type="GeneID" id="63854467"/>
<organism evidence="2 3">
    <name type="scientific">Cucurbitaria berberidis CBS 394.84</name>
    <dbReference type="NCBI Taxonomy" id="1168544"/>
    <lineage>
        <taxon>Eukaryota</taxon>
        <taxon>Fungi</taxon>
        <taxon>Dikarya</taxon>
        <taxon>Ascomycota</taxon>
        <taxon>Pezizomycotina</taxon>
        <taxon>Dothideomycetes</taxon>
        <taxon>Pleosporomycetidae</taxon>
        <taxon>Pleosporales</taxon>
        <taxon>Pleosporineae</taxon>
        <taxon>Cucurbitariaceae</taxon>
        <taxon>Cucurbitaria</taxon>
    </lineage>
</organism>
<dbReference type="AlphaFoldDB" id="A0A9P4G9S1"/>